<feature type="transmembrane region" description="Helical" evidence="1">
    <location>
        <begin position="64"/>
        <end position="85"/>
    </location>
</feature>
<dbReference type="PROSITE" id="PS50887">
    <property type="entry name" value="GGDEF"/>
    <property type="match status" value="1"/>
</dbReference>
<keyword evidence="1" id="KW-0812">Transmembrane</keyword>
<dbReference type="InterPro" id="IPR029787">
    <property type="entry name" value="Nucleotide_cyclase"/>
</dbReference>
<evidence type="ECO:0000313" key="4">
    <source>
        <dbReference type="Proteomes" id="UP000199568"/>
    </source>
</evidence>
<gene>
    <name evidence="3" type="ORF">SAMN05660297_02644</name>
</gene>
<evidence type="ECO:0000256" key="1">
    <source>
        <dbReference type="SAM" id="Phobius"/>
    </source>
</evidence>
<dbReference type="RefSeq" id="WP_090444913.1">
    <property type="nucleotide sequence ID" value="NZ_FOHU01000013.1"/>
</dbReference>
<protein>
    <submittedName>
        <fullName evidence="3">Diguanylate cyclase (GGDEF) domain-containing protein</fullName>
    </submittedName>
</protein>
<sequence>MANIRKHDISLLGEFVDKNLEKEFFYYDMKRYAKVVGPIALIYGVVFMLFLISDYFAIEDSFSFTMILLIRTVFLIISLIVYLAVKKIDKYDNLAYFITVFEILAIIGFLVIINYYEAITLLSYFSVMIITLAIYITPNKLIYTQAVSVLLSISYFIFHAKHIEGMETPLFLKIVAYNIVLIIYCNIGAYLTNSYKRKQFLHSKKLLRLSITDPLTGIYNRSKFNQELNQRIDYCNRNKTPLSLVLFDIDDFKKVNDSHGHLAGDGVMQNITSTIKKAIRQTDIFARWGGDEFVILLPNTDIHQAMEILERLKLCVLESKWHKVENISCSFGLVALRKDENAESLLQRADKLLYNAKDYGKNAIVCETVEIGEEINTDASTSSPRLC</sequence>
<dbReference type="Gene3D" id="3.30.70.270">
    <property type="match status" value="1"/>
</dbReference>
<accession>A0A1I0F2R5</accession>
<dbReference type="InterPro" id="IPR000160">
    <property type="entry name" value="GGDEF_dom"/>
</dbReference>
<dbReference type="PANTHER" id="PTHR45138">
    <property type="entry name" value="REGULATORY COMPONENTS OF SENSORY TRANSDUCTION SYSTEM"/>
    <property type="match status" value="1"/>
</dbReference>
<dbReference type="SMART" id="SM00267">
    <property type="entry name" value="GGDEF"/>
    <property type="match status" value="1"/>
</dbReference>
<evidence type="ECO:0000259" key="2">
    <source>
        <dbReference type="PROSITE" id="PS50887"/>
    </source>
</evidence>
<evidence type="ECO:0000313" key="3">
    <source>
        <dbReference type="EMBL" id="SET51942.1"/>
    </source>
</evidence>
<dbReference type="SUPFAM" id="SSF55073">
    <property type="entry name" value="Nucleotide cyclase"/>
    <property type="match status" value="1"/>
</dbReference>
<feature type="transmembrane region" description="Helical" evidence="1">
    <location>
        <begin position="94"/>
        <end position="113"/>
    </location>
</feature>
<dbReference type="Proteomes" id="UP000199568">
    <property type="component" value="Unassembled WGS sequence"/>
</dbReference>
<dbReference type="InterPro" id="IPR050469">
    <property type="entry name" value="Diguanylate_Cyclase"/>
</dbReference>
<dbReference type="InterPro" id="IPR043128">
    <property type="entry name" value="Rev_trsase/Diguanyl_cyclase"/>
</dbReference>
<dbReference type="CDD" id="cd01949">
    <property type="entry name" value="GGDEF"/>
    <property type="match status" value="1"/>
</dbReference>
<name>A0A1I0F2R5_9FIRM</name>
<feature type="transmembrane region" description="Helical" evidence="1">
    <location>
        <begin position="141"/>
        <end position="158"/>
    </location>
</feature>
<reference evidence="3 4" key="1">
    <citation type="submission" date="2016-10" db="EMBL/GenBank/DDBJ databases">
        <authorList>
            <person name="de Groot N.N."/>
        </authorList>
    </citation>
    <scope>NUCLEOTIDE SEQUENCE [LARGE SCALE GENOMIC DNA]</scope>
    <source>
        <strain evidence="3 4">DSM 18979</strain>
    </source>
</reference>
<dbReference type="PANTHER" id="PTHR45138:SF9">
    <property type="entry name" value="DIGUANYLATE CYCLASE DGCM-RELATED"/>
    <property type="match status" value="1"/>
</dbReference>
<dbReference type="STRING" id="426128.SAMN05660297_02644"/>
<proteinExistence type="predicted"/>
<keyword evidence="1" id="KW-0472">Membrane</keyword>
<dbReference type="OrthoDB" id="185601at2"/>
<dbReference type="Pfam" id="PF00990">
    <property type="entry name" value="GGDEF"/>
    <property type="match status" value="1"/>
</dbReference>
<feature type="transmembrane region" description="Helical" evidence="1">
    <location>
        <begin position="170"/>
        <end position="191"/>
    </location>
</feature>
<dbReference type="FunFam" id="3.30.70.270:FF:000001">
    <property type="entry name" value="Diguanylate cyclase domain protein"/>
    <property type="match status" value="1"/>
</dbReference>
<keyword evidence="4" id="KW-1185">Reference proteome</keyword>
<feature type="domain" description="GGDEF" evidence="2">
    <location>
        <begin position="240"/>
        <end position="369"/>
    </location>
</feature>
<feature type="transmembrane region" description="Helical" evidence="1">
    <location>
        <begin position="119"/>
        <end position="136"/>
    </location>
</feature>
<dbReference type="EMBL" id="FOHU01000013">
    <property type="protein sequence ID" value="SET51942.1"/>
    <property type="molecule type" value="Genomic_DNA"/>
</dbReference>
<dbReference type="AlphaFoldDB" id="A0A1I0F2R5"/>
<keyword evidence="1" id="KW-1133">Transmembrane helix</keyword>
<dbReference type="GO" id="GO:0052621">
    <property type="term" value="F:diguanylate cyclase activity"/>
    <property type="evidence" value="ECO:0007669"/>
    <property type="project" value="TreeGrafter"/>
</dbReference>
<feature type="transmembrane region" description="Helical" evidence="1">
    <location>
        <begin position="35"/>
        <end position="58"/>
    </location>
</feature>
<organism evidence="3 4">
    <name type="scientific">Natronincola peptidivorans</name>
    <dbReference type="NCBI Taxonomy" id="426128"/>
    <lineage>
        <taxon>Bacteria</taxon>
        <taxon>Bacillati</taxon>
        <taxon>Bacillota</taxon>
        <taxon>Clostridia</taxon>
        <taxon>Peptostreptococcales</taxon>
        <taxon>Natronincolaceae</taxon>
        <taxon>Natronincola</taxon>
    </lineage>
</organism>
<dbReference type="NCBIfam" id="TIGR00254">
    <property type="entry name" value="GGDEF"/>
    <property type="match status" value="1"/>
</dbReference>